<dbReference type="STRING" id="45634.SCRDD08_00806"/>
<feature type="domain" description="PpiC" evidence="15">
    <location>
        <begin position="143"/>
        <end position="241"/>
    </location>
</feature>
<evidence type="ECO:0000256" key="6">
    <source>
        <dbReference type="ARBA" id="ARBA00022729"/>
    </source>
</evidence>
<dbReference type="RefSeq" id="WP_061422535.1">
    <property type="nucleotide sequence ID" value="NZ_KQ969062.1"/>
</dbReference>
<dbReference type="PROSITE" id="PS51257">
    <property type="entry name" value="PROKAR_LIPOPROTEIN"/>
    <property type="match status" value="1"/>
</dbReference>
<keyword evidence="9 12" id="KW-0564">Palmitate</keyword>
<keyword evidence="7 12" id="KW-0697">Rotamase</keyword>
<dbReference type="SUPFAM" id="SSF109998">
    <property type="entry name" value="Triger factor/SurA peptide-binding domain-like"/>
    <property type="match status" value="1"/>
</dbReference>
<dbReference type="SUPFAM" id="SSF54534">
    <property type="entry name" value="FKBP-like"/>
    <property type="match status" value="1"/>
</dbReference>
<dbReference type="InterPro" id="IPR046357">
    <property type="entry name" value="PPIase_dom_sf"/>
</dbReference>
<feature type="compositionally biased region" description="Basic and acidic residues" evidence="13">
    <location>
        <begin position="308"/>
        <end position="324"/>
    </location>
</feature>
<feature type="compositionally biased region" description="Low complexity" evidence="13">
    <location>
        <begin position="325"/>
        <end position="339"/>
    </location>
</feature>
<dbReference type="AlphaFoldDB" id="A0A139N2I8"/>
<dbReference type="GO" id="GO:0005886">
    <property type="term" value="C:plasma membrane"/>
    <property type="evidence" value="ECO:0007669"/>
    <property type="project" value="UniProtKB-SubCell"/>
</dbReference>
<keyword evidence="11 12" id="KW-0449">Lipoprotein</keyword>
<dbReference type="InterPro" id="IPR023059">
    <property type="entry name" value="Foldase_PrsA"/>
</dbReference>
<comment type="subcellular location">
    <subcellularLocation>
        <location evidence="3 12">Cell membrane</location>
        <topology evidence="3 12">Lipid-anchor</topology>
    </subcellularLocation>
</comment>
<keyword evidence="8 12" id="KW-0472">Membrane</keyword>
<evidence type="ECO:0000256" key="2">
    <source>
        <dbReference type="ARBA" id="ARBA00003828"/>
    </source>
</evidence>
<dbReference type="Gene3D" id="1.10.4030.10">
    <property type="entry name" value="Porin chaperone SurA, peptide-binding domain"/>
    <property type="match status" value="1"/>
</dbReference>
<feature type="chain" id="PRO_5008865705" description="Foldase protein PrsA" evidence="14">
    <location>
        <begin position="20"/>
        <end position="358"/>
    </location>
</feature>
<evidence type="ECO:0000256" key="12">
    <source>
        <dbReference type="HAMAP-Rule" id="MF_01145"/>
    </source>
</evidence>
<feature type="region of interest" description="Disordered" evidence="13">
    <location>
        <begin position="301"/>
        <end position="358"/>
    </location>
</feature>
<organism evidence="16 17">
    <name type="scientific">Streptococcus cristatus</name>
    <dbReference type="NCBI Taxonomy" id="45634"/>
    <lineage>
        <taxon>Bacteria</taxon>
        <taxon>Bacillati</taxon>
        <taxon>Bacillota</taxon>
        <taxon>Bacilli</taxon>
        <taxon>Lactobacillales</taxon>
        <taxon>Streptococcaceae</taxon>
        <taxon>Streptococcus</taxon>
    </lineage>
</organism>
<sequence>MKKKILTGAVTLFSVVALAACSQTAKDKDIVTMKGETITVSEFYDQVKNNGSSQQVLLQMAIKQVFEEKYGKKVTDKEVEEAFEKMKSAYGSAFQNVLAQSGMTEDAYRDQIRANKLVEYAVKKAAEKELTDDNYKAFFETYTPEVTAQIIKVDSEEKAKEVLEKAKAEGADFGQLAKENSTDKDTKDKGGEVKFDSTSTIVADAVKKATFALEENGVSDVITVRGKQNYSASYYIVKLVKKTQKSAKWTDYKKQLKEGILTQKQNDASFIRSVISKELKEANLKVKDPAFQNVFAQYVEGDTSSSSSKEESKSQSSSSEEKKSQSSSSEEAKTGASSSEESKSEAAHTEENPAPAAE</sequence>
<protein>
    <recommendedName>
        <fullName evidence="12">Foldase protein PrsA</fullName>
        <ecNumber evidence="12">5.2.1.8</ecNumber>
    </recommendedName>
</protein>
<keyword evidence="6 12" id="KW-0732">Signal</keyword>
<comment type="catalytic activity">
    <reaction evidence="1 12">
        <text>[protein]-peptidylproline (omega=180) = [protein]-peptidylproline (omega=0)</text>
        <dbReference type="Rhea" id="RHEA:16237"/>
        <dbReference type="Rhea" id="RHEA-COMP:10747"/>
        <dbReference type="Rhea" id="RHEA-COMP:10748"/>
        <dbReference type="ChEBI" id="CHEBI:83833"/>
        <dbReference type="ChEBI" id="CHEBI:83834"/>
        <dbReference type="EC" id="5.2.1.8"/>
    </reaction>
</comment>
<comment type="caution">
    <text evidence="16">The sequence shown here is derived from an EMBL/GenBank/DDBJ whole genome shotgun (WGS) entry which is preliminary data.</text>
</comment>
<dbReference type="NCBIfam" id="NF002361">
    <property type="entry name" value="PRK01326.1"/>
    <property type="match status" value="1"/>
</dbReference>
<dbReference type="Gene3D" id="3.10.50.40">
    <property type="match status" value="1"/>
</dbReference>
<reference evidence="16 17" key="1">
    <citation type="submission" date="2016-01" db="EMBL/GenBank/DDBJ databases">
        <title>Highly variable Streptococcus oralis are common among viridans streptococci isolated from primates.</title>
        <authorList>
            <person name="Denapaite D."/>
            <person name="Rieger M."/>
            <person name="Koendgen S."/>
            <person name="Brueckner R."/>
            <person name="Ochigava I."/>
            <person name="Kappeler P."/>
            <person name="Maetz-Rensing K."/>
            <person name="Leendertz F."/>
            <person name="Hakenbeck R."/>
        </authorList>
    </citation>
    <scope>NUCLEOTIDE SEQUENCE [LARGE SCALE GENOMIC DNA]</scope>
    <source>
        <strain evidence="16 17">DD08</strain>
    </source>
</reference>
<dbReference type="Pfam" id="PF00639">
    <property type="entry name" value="Rotamase"/>
    <property type="match status" value="1"/>
</dbReference>
<dbReference type="InterPro" id="IPR000297">
    <property type="entry name" value="PPIase_PpiC"/>
</dbReference>
<accession>A0A139N2I8</accession>
<dbReference type="InterPro" id="IPR050245">
    <property type="entry name" value="PrsA_foldase"/>
</dbReference>
<evidence type="ECO:0000256" key="8">
    <source>
        <dbReference type="ARBA" id="ARBA00023136"/>
    </source>
</evidence>
<dbReference type="InterPro" id="IPR027304">
    <property type="entry name" value="Trigger_fact/SurA_dom_sf"/>
</dbReference>
<comment type="similarity">
    <text evidence="4 12">Belongs to the PrsA family.</text>
</comment>
<dbReference type="EMBL" id="LQRD01000028">
    <property type="protein sequence ID" value="KXT70256.1"/>
    <property type="molecule type" value="Genomic_DNA"/>
</dbReference>
<evidence type="ECO:0000256" key="7">
    <source>
        <dbReference type="ARBA" id="ARBA00023110"/>
    </source>
</evidence>
<evidence type="ECO:0000256" key="5">
    <source>
        <dbReference type="ARBA" id="ARBA00022475"/>
    </source>
</evidence>
<evidence type="ECO:0000313" key="17">
    <source>
        <dbReference type="Proteomes" id="UP000070377"/>
    </source>
</evidence>
<evidence type="ECO:0000313" key="16">
    <source>
        <dbReference type="EMBL" id="KXT70256.1"/>
    </source>
</evidence>
<keyword evidence="5 12" id="KW-1003">Cell membrane</keyword>
<evidence type="ECO:0000256" key="11">
    <source>
        <dbReference type="ARBA" id="ARBA00023288"/>
    </source>
</evidence>
<evidence type="ECO:0000256" key="13">
    <source>
        <dbReference type="SAM" id="MobiDB-lite"/>
    </source>
</evidence>
<dbReference type="Proteomes" id="UP000070377">
    <property type="component" value="Unassembled WGS sequence"/>
</dbReference>
<feature type="compositionally biased region" description="Basic and acidic residues" evidence="13">
    <location>
        <begin position="340"/>
        <end position="351"/>
    </location>
</feature>
<dbReference type="PANTHER" id="PTHR47245">
    <property type="entry name" value="PEPTIDYLPROLYL ISOMERASE"/>
    <property type="match status" value="1"/>
</dbReference>
<evidence type="ECO:0000256" key="3">
    <source>
        <dbReference type="ARBA" id="ARBA00004193"/>
    </source>
</evidence>
<keyword evidence="10 12" id="KW-0413">Isomerase</keyword>
<feature type="signal peptide" evidence="14">
    <location>
        <begin position="1"/>
        <end position="19"/>
    </location>
</feature>
<dbReference type="PANTHER" id="PTHR47245:SF1">
    <property type="entry name" value="FOLDASE PROTEIN PRSA"/>
    <property type="match status" value="1"/>
</dbReference>
<proteinExistence type="inferred from homology"/>
<dbReference type="GO" id="GO:0006457">
    <property type="term" value="P:protein folding"/>
    <property type="evidence" value="ECO:0007669"/>
    <property type="project" value="UniProtKB-UniRule"/>
</dbReference>
<evidence type="ECO:0000256" key="14">
    <source>
        <dbReference type="SAM" id="SignalP"/>
    </source>
</evidence>
<evidence type="ECO:0000256" key="1">
    <source>
        <dbReference type="ARBA" id="ARBA00000971"/>
    </source>
</evidence>
<evidence type="ECO:0000256" key="9">
    <source>
        <dbReference type="ARBA" id="ARBA00023139"/>
    </source>
</evidence>
<comment type="function">
    <text evidence="2 12">Plays a major role in protein secretion by helping the post-translocational extracellular folding of several secreted proteins.</text>
</comment>
<name>A0A139N2I8_STRCR</name>
<dbReference type="PROSITE" id="PS50198">
    <property type="entry name" value="PPIC_PPIASE_2"/>
    <property type="match status" value="1"/>
</dbReference>
<dbReference type="HAMAP" id="MF_01145">
    <property type="entry name" value="Foldase_PrsA"/>
    <property type="match status" value="1"/>
</dbReference>
<gene>
    <name evidence="12" type="primary">prsA</name>
    <name evidence="16" type="ORF">SCRDD08_00806</name>
</gene>
<dbReference type="GO" id="GO:0003755">
    <property type="term" value="F:peptidyl-prolyl cis-trans isomerase activity"/>
    <property type="evidence" value="ECO:0007669"/>
    <property type="project" value="UniProtKB-UniRule"/>
</dbReference>
<evidence type="ECO:0000259" key="15">
    <source>
        <dbReference type="PROSITE" id="PS50198"/>
    </source>
</evidence>
<dbReference type="PATRIC" id="fig|45634.12.peg.838"/>
<dbReference type="EC" id="5.2.1.8" evidence="12"/>
<evidence type="ECO:0000256" key="4">
    <source>
        <dbReference type="ARBA" id="ARBA00006071"/>
    </source>
</evidence>
<evidence type="ECO:0000256" key="10">
    <source>
        <dbReference type="ARBA" id="ARBA00023235"/>
    </source>
</evidence>